<evidence type="ECO:0000259" key="4">
    <source>
        <dbReference type="PROSITE" id="PS50011"/>
    </source>
</evidence>
<dbReference type="PANTHER" id="PTHR24055">
    <property type="entry name" value="MITOGEN-ACTIVATED PROTEIN KINASE"/>
    <property type="match status" value="1"/>
</dbReference>
<keyword evidence="5" id="KW-0418">Kinase</keyword>
<keyword evidence="6" id="KW-1185">Reference proteome</keyword>
<evidence type="ECO:0000256" key="3">
    <source>
        <dbReference type="SAM" id="MobiDB-lite"/>
    </source>
</evidence>
<dbReference type="RefSeq" id="YP_010085002.1">
    <property type="nucleotide sequence ID" value="NC_055166.1"/>
</dbReference>
<keyword evidence="1" id="KW-0547">Nucleotide-binding</keyword>
<dbReference type="Proteomes" id="UP000297205">
    <property type="component" value="Segment"/>
</dbReference>
<dbReference type="GO" id="GO:0004674">
    <property type="term" value="F:protein serine/threonine kinase activity"/>
    <property type="evidence" value="ECO:0007669"/>
    <property type="project" value="UniProtKB-KW"/>
</dbReference>
<keyword evidence="5" id="KW-0808">Transferase</keyword>
<dbReference type="InterPro" id="IPR000719">
    <property type="entry name" value="Prot_kinase_dom"/>
</dbReference>
<accession>A0A286MM83</accession>
<organism evidence="5">
    <name type="scientific">Beluga whale alphaherpesvirus 1</name>
    <dbReference type="NCBI Taxonomy" id="1434720"/>
    <lineage>
        <taxon>Viruses</taxon>
        <taxon>Duplodnaviria</taxon>
        <taxon>Heunggongvirae</taxon>
        <taxon>Peploviricota</taxon>
        <taxon>Herviviricetes</taxon>
        <taxon>Herpesvirales</taxon>
        <taxon>Orthoherpesviridae</taxon>
        <taxon>Alphaherpesvirinae</taxon>
        <taxon>Varicellovirus</taxon>
        <taxon>Varicellovirus monodontidalpha1</taxon>
        <taxon>Monodontid alphaherpesvirus 1</taxon>
    </lineage>
</organism>
<keyword evidence="2" id="KW-0067">ATP-binding</keyword>
<dbReference type="KEGG" id="vg:65100023"/>
<proteinExistence type="predicted"/>
<dbReference type="GO" id="GO:0005524">
    <property type="term" value="F:ATP binding"/>
    <property type="evidence" value="ECO:0007669"/>
    <property type="project" value="UniProtKB-KW"/>
</dbReference>
<dbReference type="PROSITE" id="PS50011">
    <property type="entry name" value="PROTEIN_KINASE_DOM"/>
    <property type="match status" value="1"/>
</dbReference>
<dbReference type="CDD" id="cd00180">
    <property type="entry name" value="PKc"/>
    <property type="match status" value="1"/>
</dbReference>
<feature type="region of interest" description="Disordered" evidence="3">
    <location>
        <begin position="75"/>
        <end position="95"/>
    </location>
</feature>
<feature type="domain" description="Protein kinase" evidence="4">
    <location>
        <begin position="122"/>
        <end position="407"/>
    </location>
</feature>
<keyword evidence="5" id="KW-0723">Serine/threonine-protein kinase</keyword>
<dbReference type="GeneID" id="65100023"/>
<dbReference type="Gene3D" id="1.10.510.10">
    <property type="entry name" value="Transferase(Phosphotransferase) domain 1"/>
    <property type="match status" value="1"/>
</dbReference>
<dbReference type="InterPro" id="IPR050117">
    <property type="entry name" value="MAPK"/>
</dbReference>
<dbReference type="SUPFAM" id="SSF56112">
    <property type="entry name" value="Protein kinase-like (PK-like)"/>
    <property type="match status" value="1"/>
</dbReference>
<name>A0A286MM83_9ALPH</name>
<evidence type="ECO:0000256" key="2">
    <source>
        <dbReference type="ARBA" id="ARBA00022840"/>
    </source>
</evidence>
<evidence type="ECO:0000256" key="1">
    <source>
        <dbReference type="ARBA" id="ARBA00022741"/>
    </source>
</evidence>
<sequence length="415" mass="45090">MNFFAAMATTFPVSAPPWKSPFACCVAAAPDADAREAAPSVGLVSAEASSAPEGDASYTPPNVLDYIITDAAPDDDAAANRAEPDAGREANRDADADADAVEEAIHGVTKSAALAAAGSLRATILTTLQPGSEGHVFVALHPLLRRQVVLKIGPADLALFEATLLKKLRHPNVIELLDVHTHARCLCMIFPRYVGDLYTLLSTNDRPFSERDAVSIIRAVLEGLRYVHGRRIIHRDVKTENILINDPTHVCISDFGAACEAGRTPKHHGLAGTMETNAPEILARAAYDAKVDVWSTGLVFFELVAYPRVLFDGDEDSAPETRQGCRAQLRRIIEALEVHPLEFPREEACRLNMFRAHATATRPPFSRYPCISALSLPVDVEHCLHKMLTFSFRARPTAAELLTHPLFAHSPAETV</sequence>
<dbReference type="InterPro" id="IPR008271">
    <property type="entry name" value="Ser/Thr_kinase_AS"/>
</dbReference>
<dbReference type="SMART" id="SM00220">
    <property type="entry name" value="S_TKc"/>
    <property type="match status" value="1"/>
</dbReference>
<dbReference type="PROSITE" id="PS00108">
    <property type="entry name" value="PROTEIN_KINASE_ST"/>
    <property type="match status" value="1"/>
</dbReference>
<reference evidence="5" key="1">
    <citation type="submission" date="2017-08" db="EMBL/GenBank/DDBJ databases">
        <title>Genome sequence of an alphaherpesvirus from a beluga whale (Delphinapterus leucas).</title>
        <authorList>
            <person name="Davison A.J."/>
            <person name="Nielsen O."/>
            <person name="Subramaniam K."/>
            <person name="Jacob J.M."/>
            <person name="Romero C.H."/>
            <person name="Burek-Huntington K.A."/>
            <person name="Waltzek T.B."/>
        </authorList>
    </citation>
    <scope>NUCLEOTIDE SEQUENCE [LARGE SCALE GENOMIC DNA]</scope>
    <source>
        <strain evidence="5">LN3131-1</strain>
    </source>
</reference>
<dbReference type="InterPro" id="IPR011009">
    <property type="entry name" value="Kinase-like_dom_sf"/>
</dbReference>
<protein>
    <submittedName>
        <fullName evidence="5">Serine/threonine protein kinase US3</fullName>
    </submittedName>
</protein>
<evidence type="ECO:0000313" key="6">
    <source>
        <dbReference type="Proteomes" id="UP000297205"/>
    </source>
</evidence>
<evidence type="ECO:0000313" key="5">
    <source>
        <dbReference type="EMBL" id="ASW27109.1"/>
    </source>
</evidence>
<dbReference type="Gene3D" id="3.30.200.20">
    <property type="entry name" value="Phosphorylase Kinase, domain 1"/>
    <property type="match status" value="1"/>
</dbReference>
<gene>
    <name evidence="5" type="primary">US3</name>
</gene>
<feature type="compositionally biased region" description="Basic and acidic residues" evidence="3">
    <location>
        <begin position="82"/>
        <end position="95"/>
    </location>
</feature>
<dbReference type="Pfam" id="PF00069">
    <property type="entry name" value="Pkinase"/>
    <property type="match status" value="1"/>
</dbReference>
<dbReference type="EMBL" id="MF678601">
    <property type="protein sequence ID" value="ASW27109.1"/>
    <property type="molecule type" value="Genomic_DNA"/>
</dbReference>